<feature type="region of interest" description="Disordered" evidence="1">
    <location>
        <begin position="36"/>
        <end position="55"/>
    </location>
</feature>
<keyword evidence="3" id="KW-1185">Reference proteome</keyword>
<organism evidence="2 3">
    <name type="scientific">Halomonas alkaliantarctica</name>
    <dbReference type="NCBI Taxonomy" id="232346"/>
    <lineage>
        <taxon>Bacteria</taxon>
        <taxon>Pseudomonadati</taxon>
        <taxon>Pseudomonadota</taxon>
        <taxon>Gammaproteobacteria</taxon>
        <taxon>Oceanospirillales</taxon>
        <taxon>Halomonadaceae</taxon>
        <taxon>Halomonas</taxon>
    </lineage>
</organism>
<evidence type="ECO:0000313" key="3">
    <source>
        <dbReference type="Proteomes" id="UP001179830"/>
    </source>
</evidence>
<evidence type="ECO:0000313" key="2">
    <source>
        <dbReference type="EMBL" id="WGI24838.1"/>
    </source>
</evidence>
<feature type="compositionally biased region" description="Low complexity" evidence="1">
    <location>
        <begin position="38"/>
        <end position="55"/>
    </location>
</feature>
<name>A0ABY8LK74_9GAMM</name>
<gene>
    <name evidence="2" type="ORF">QEN58_16130</name>
</gene>
<sequence>MHALEGHDDRRLSVARRKGDIVTLAVEARRARLKQHLLSESSSADRSSSLSDHWL</sequence>
<proteinExistence type="predicted"/>
<dbReference type="Proteomes" id="UP001179830">
    <property type="component" value="Chromosome"/>
</dbReference>
<dbReference type="EMBL" id="CP122961">
    <property type="protein sequence ID" value="WGI24838.1"/>
    <property type="molecule type" value="Genomic_DNA"/>
</dbReference>
<reference evidence="2" key="1">
    <citation type="submission" date="2023-04" db="EMBL/GenBank/DDBJ databases">
        <title>Complete genome sequence of Halomonas alkaliantarctica MSP3 isolated from marine sediment, Jeju Island.</title>
        <authorList>
            <person name="Park S.-J."/>
        </authorList>
    </citation>
    <scope>NUCLEOTIDE SEQUENCE</scope>
    <source>
        <strain evidence="2">MSP3</strain>
    </source>
</reference>
<accession>A0ABY8LK74</accession>
<protein>
    <submittedName>
        <fullName evidence="2">Uncharacterized protein</fullName>
    </submittedName>
</protein>
<evidence type="ECO:0000256" key="1">
    <source>
        <dbReference type="SAM" id="MobiDB-lite"/>
    </source>
</evidence>
<dbReference type="RefSeq" id="WP_280104614.1">
    <property type="nucleotide sequence ID" value="NZ_CP122961.1"/>
</dbReference>